<dbReference type="RefSeq" id="WP_322186901.1">
    <property type="nucleotide sequence ID" value="NZ_JAXLPB010000002.1"/>
</dbReference>
<gene>
    <name evidence="1" type="ORF">U0C82_09435</name>
</gene>
<proteinExistence type="predicted"/>
<protein>
    <submittedName>
        <fullName evidence="1">Uncharacterized protein</fullName>
    </submittedName>
</protein>
<accession>A0ABU5I2J6</accession>
<reference evidence="1 2" key="1">
    <citation type="submission" date="2023-12" db="EMBL/GenBank/DDBJ databases">
        <title>Description of Novel Strain Fulvimarina sp. 2208YS6-2-32 isolated from Uroteuthis (Photololigo) edulis.</title>
        <authorList>
            <person name="Park J.-S."/>
        </authorList>
    </citation>
    <scope>NUCLEOTIDE SEQUENCE [LARGE SCALE GENOMIC DNA]</scope>
    <source>
        <strain evidence="1 2">2208YS6-2-32</strain>
    </source>
</reference>
<sequence length="72" mass="7812">MTASFVASHMGKGADFTLSQFKSRVENGFFELLAKQPGNVGQEKSKRIAGLGVGHQKLGQLWLRGKAPPEIQ</sequence>
<keyword evidence="2" id="KW-1185">Reference proteome</keyword>
<dbReference type="Proteomes" id="UP001294412">
    <property type="component" value="Unassembled WGS sequence"/>
</dbReference>
<evidence type="ECO:0000313" key="1">
    <source>
        <dbReference type="EMBL" id="MDY8109362.1"/>
    </source>
</evidence>
<evidence type="ECO:0000313" key="2">
    <source>
        <dbReference type="Proteomes" id="UP001294412"/>
    </source>
</evidence>
<name>A0ABU5I2J6_9HYPH</name>
<organism evidence="1 2">
    <name type="scientific">Fulvimarina uroteuthidis</name>
    <dbReference type="NCBI Taxonomy" id="3098149"/>
    <lineage>
        <taxon>Bacteria</taxon>
        <taxon>Pseudomonadati</taxon>
        <taxon>Pseudomonadota</taxon>
        <taxon>Alphaproteobacteria</taxon>
        <taxon>Hyphomicrobiales</taxon>
        <taxon>Aurantimonadaceae</taxon>
        <taxon>Fulvimarina</taxon>
    </lineage>
</organism>
<dbReference type="EMBL" id="JAXLPB010000002">
    <property type="protein sequence ID" value="MDY8109362.1"/>
    <property type="molecule type" value="Genomic_DNA"/>
</dbReference>
<comment type="caution">
    <text evidence="1">The sequence shown here is derived from an EMBL/GenBank/DDBJ whole genome shotgun (WGS) entry which is preliminary data.</text>
</comment>